<dbReference type="Pfam" id="PF25601">
    <property type="entry name" value="AAA_lid_14"/>
    <property type="match status" value="1"/>
</dbReference>
<organism evidence="6 7">
    <name type="scientific">Clostridium ljungdahlii (strain ATCC 55383 / DSM 13528 / PETC)</name>
    <dbReference type="NCBI Taxonomy" id="748727"/>
    <lineage>
        <taxon>Bacteria</taxon>
        <taxon>Bacillati</taxon>
        <taxon>Bacillota</taxon>
        <taxon>Clostridia</taxon>
        <taxon>Eubacteriales</taxon>
        <taxon>Clostridiaceae</taxon>
        <taxon>Clostridium</taxon>
    </lineage>
</organism>
<keyword evidence="7" id="KW-1185">Reference proteome</keyword>
<dbReference type="Pfam" id="PF02954">
    <property type="entry name" value="HTH_8"/>
    <property type="match status" value="1"/>
</dbReference>
<reference evidence="6 7" key="1">
    <citation type="journal article" date="2016" name="Biotechnol. Bioeng.">
        <title>Traits of selected Clostridium strains for syngas fermentation to ethanol.</title>
        <authorList>
            <person name="Martin M.E."/>
            <person name="Richter H."/>
            <person name="Saha S."/>
            <person name="Angenent L.T."/>
        </authorList>
    </citation>
    <scope>NUCLEOTIDE SEQUENCE [LARGE SCALE GENOMIC DNA]</scope>
    <source>
        <strain evidence="6 7">PETC</strain>
    </source>
</reference>
<dbReference type="InterPro" id="IPR002078">
    <property type="entry name" value="Sigma_54_int"/>
</dbReference>
<comment type="caution">
    <text evidence="6">The sequence shown here is derived from an EMBL/GenBank/DDBJ whole genome shotgun (WGS) entry which is preliminary data.</text>
</comment>
<evidence type="ECO:0000256" key="2">
    <source>
        <dbReference type="ARBA" id="ARBA00022840"/>
    </source>
</evidence>
<dbReference type="PANTHER" id="PTHR32071">
    <property type="entry name" value="TRANSCRIPTIONAL REGULATORY PROTEIN"/>
    <property type="match status" value="1"/>
</dbReference>
<evidence type="ECO:0000313" key="6">
    <source>
        <dbReference type="EMBL" id="OAA83807.1"/>
    </source>
</evidence>
<dbReference type="PROSITE" id="PS50045">
    <property type="entry name" value="SIGMA54_INTERACT_4"/>
    <property type="match status" value="1"/>
</dbReference>
<evidence type="ECO:0000256" key="4">
    <source>
        <dbReference type="ARBA" id="ARBA00023163"/>
    </source>
</evidence>
<keyword evidence="2" id="KW-0067">ATP-binding</keyword>
<dbReference type="InterPro" id="IPR025944">
    <property type="entry name" value="Sigma_54_int_dom_CS"/>
</dbReference>
<dbReference type="InterPro" id="IPR058031">
    <property type="entry name" value="AAA_lid_NorR"/>
</dbReference>
<dbReference type="PROSITE" id="PS00688">
    <property type="entry name" value="SIGMA54_INTERACT_3"/>
    <property type="match status" value="1"/>
</dbReference>
<dbReference type="Gene3D" id="1.10.8.60">
    <property type="match status" value="1"/>
</dbReference>
<feature type="domain" description="Sigma-54 factor interaction" evidence="5">
    <location>
        <begin position="1"/>
        <end position="82"/>
    </location>
</feature>
<evidence type="ECO:0000256" key="3">
    <source>
        <dbReference type="ARBA" id="ARBA00023015"/>
    </source>
</evidence>
<evidence type="ECO:0000256" key="1">
    <source>
        <dbReference type="ARBA" id="ARBA00022741"/>
    </source>
</evidence>
<dbReference type="InterPro" id="IPR027417">
    <property type="entry name" value="P-loop_NTPase"/>
</dbReference>
<sequence>MEAGRFRKDLYYRLNVLPLFLPPLRERKKDIPLLIQYFVKNIAQKLNKKEPVISEEYLKKMINYNWPGNIRELENLVELIINTESIPAGYFTEEDCDNEVLVNISDDCLKLDYVEKEHVIKVLKKFEGNITHSAAALGIRRNTLYSKIKKYEIEI</sequence>
<dbReference type="Proteomes" id="UP000077020">
    <property type="component" value="Unassembled WGS sequence"/>
</dbReference>
<dbReference type="EMBL" id="LITS01000030">
    <property type="protein sequence ID" value="OAA83807.1"/>
    <property type="molecule type" value="Genomic_DNA"/>
</dbReference>
<dbReference type="InterPro" id="IPR002197">
    <property type="entry name" value="HTH_Fis"/>
</dbReference>
<dbReference type="SUPFAM" id="SSF52540">
    <property type="entry name" value="P-loop containing nucleoside triphosphate hydrolases"/>
    <property type="match status" value="1"/>
</dbReference>
<name>A0ABX2TNZ3_CLOLD</name>
<dbReference type="Gene3D" id="1.10.10.60">
    <property type="entry name" value="Homeodomain-like"/>
    <property type="match status" value="1"/>
</dbReference>
<evidence type="ECO:0000259" key="5">
    <source>
        <dbReference type="PROSITE" id="PS50045"/>
    </source>
</evidence>
<keyword evidence="1" id="KW-0547">Nucleotide-binding</keyword>
<dbReference type="SUPFAM" id="SSF46689">
    <property type="entry name" value="Homeodomain-like"/>
    <property type="match status" value="1"/>
</dbReference>
<dbReference type="InterPro" id="IPR009057">
    <property type="entry name" value="Homeodomain-like_sf"/>
</dbReference>
<dbReference type="PANTHER" id="PTHR32071:SF57">
    <property type="entry name" value="C4-DICARBOXYLATE TRANSPORT TRANSCRIPTIONAL REGULATORY PROTEIN DCTD"/>
    <property type="match status" value="1"/>
</dbReference>
<gene>
    <name evidence="6" type="primary">zraR_2</name>
    <name evidence="6" type="ORF">WX45_01984</name>
</gene>
<dbReference type="PRINTS" id="PR01590">
    <property type="entry name" value="HTHFIS"/>
</dbReference>
<evidence type="ECO:0000313" key="7">
    <source>
        <dbReference type="Proteomes" id="UP000077020"/>
    </source>
</evidence>
<protein>
    <submittedName>
        <fullName evidence="6">Transcriptional regulatory protein ZraR</fullName>
    </submittedName>
</protein>
<keyword evidence="4" id="KW-0804">Transcription</keyword>
<keyword evidence="3" id="KW-0805">Transcription regulation</keyword>
<proteinExistence type="predicted"/>
<accession>A0ABX2TNZ3</accession>
<dbReference type="Gene3D" id="3.40.50.300">
    <property type="entry name" value="P-loop containing nucleotide triphosphate hydrolases"/>
    <property type="match status" value="1"/>
</dbReference>